<evidence type="ECO:0000313" key="3">
    <source>
        <dbReference type="Proteomes" id="UP000248688"/>
    </source>
</evidence>
<keyword evidence="3" id="KW-1185">Reference proteome</keyword>
<dbReference type="PANTHER" id="PTHR42842:SF3">
    <property type="entry name" value="FAD_NAD(P)-BINDING OXIDOREDUCTASE FAMILY PROTEIN"/>
    <property type="match status" value="1"/>
</dbReference>
<dbReference type="PRINTS" id="PR00411">
    <property type="entry name" value="PNDRDTASEI"/>
</dbReference>
<dbReference type="EMBL" id="CP030041">
    <property type="protein sequence ID" value="AWW33285.1"/>
    <property type="molecule type" value="Genomic_DNA"/>
</dbReference>
<dbReference type="Gene3D" id="3.50.50.60">
    <property type="entry name" value="FAD/NAD(P)-binding domain"/>
    <property type="match status" value="2"/>
</dbReference>
<dbReference type="Proteomes" id="UP000248688">
    <property type="component" value="Chromosome"/>
</dbReference>
<dbReference type="InterPro" id="IPR028348">
    <property type="entry name" value="FAD-binding_protein"/>
</dbReference>
<reference evidence="2 3" key="1">
    <citation type="submission" date="2018-06" db="EMBL/GenBank/DDBJ databases">
        <title>Echinicola strongylocentroti sp. nov., isolated from a sea urchin Strongylocentrotus intermedius.</title>
        <authorList>
            <person name="Bae S.S."/>
        </authorList>
    </citation>
    <scope>NUCLEOTIDE SEQUENCE [LARGE SCALE GENOMIC DNA]</scope>
    <source>
        <strain evidence="2 3">MEBiC08714</strain>
    </source>
</reference>
<evidence type="ECO:0000313" key="2">
    <source>
        <dbReference type="EMBL" id="AWW33285.1"/>
    </source>
</evidence>
<proteinExistence type="predicted"/>
<dbReference type="PANTHER" id="PTHR42842">
    <property type="entry name" value="FAD/NAD(P)-BINDING OXIDOREDUCTASE"/>
    <property type="match status" value="1"/>
</dbReference>
<protein>
    <submittedName>
        <fullName evidence="2">FAD-binding protein</fullName>
    </submittedName>
</protein>
<dbReference type="SUPFAM" id="SSF51905">
    <property type="entry name" value="FAD/NAD(P)-binding domain"/>
    <property type="match status" value="1"/>
</dbReference>
<gene>
    <name evidence="2" type="ORF">DN752_21665</name>
</gene>
<accession>A0A2Z4IQY3</accession>
<dbReference type="Pfam" id="PF21688">
    <property type="entry name" value="FAD-depend_C"/>
    <property type="match status" value="1"/>
</dbReference>
<organism evidence="2 3">
    <name type="scientific">Echinicola strongylocentroti</name>
    <dbReference type="NCBI Taxonomy" id="1795355"/>
    <lineage>
        <taxon>Bacteria</taxon>
        <taxon>Pseudomonadati</taxon>
        <taxon>Bacteroidota</taxon>
        <taxon>Cytophagia</taxon>
        <taxon>Cytophagales</taxon>
        <taxon>Cyclobacteriaceae</taxon>
        <taxon>Echinicola</taxon>
    </lineage>
</organism>
<dbReference type="RefSeq" id="WP_112786652.1">
    <property type="nucleotide sequence ID" value="NZ_CP030041.1"/>
</dbReference>
<dbReference type="AlphaFoldDB" id="A0A2Z4IQY3"/>
<evidence type="ECO:0000259" key="1">
    <source>
        <dbReference type="Pfam" id="PF21688"/>
    </source>
</evidence>
<dbReference type="KEGG" id="est:DN752_21665"/>
<name>A0A2Z4IQY3_9BACT</name>
<dbReference type="OrthoDB" id="9772594at2"/>
<dbReference type="PRINTS" id="PR00368">
    <property type="entry name" value="FADPNR"/>
</dbReference>
<dbReference type="InterPro" id="IPR049516">
    <property type="entry name" value="FAD-depend_C"/>
</dbReference>
<sequence length="526" mass="57531">MKKEIQLRLNPEVAFDEKQFVEAVCRAEGLSQAADRIEVRTLKRSIDARGRKVKVNVSAEIYINETPPSRITATKDYPNVHHADPVIIVGAGPAGLFAALRVIELGGKPIVLERGKDVRTRRRDLAAINKDHVVNPESNYCFGEGGAGTYSDGKLYTRSKKRGDVRRILEIMVAHGAREEILVDAHPHIGTNKLPQLVSDLRESILRAGGEIHFDTKVVDFIVSDGQMKGVVIGEGEKITGLGVILATGHSARDIFQLLHKKAILVEAKPFALGVRVEHDQQLIDQIQYHCSGERGAYLPASSYALVQQTDFDGKQRGVFSFCMCPGGFIVPAATSPGELVVNGMSPSRRDSKYANSGIVSAVELEDIPLEYQQYGPLSAMMFQADIEQAAWKAAGATQVAPAQRLEDFVNGKDSQSLLDTSYQPGLTAVNMTKEVLPDFIASRLRQAFKGFGRKMKGYLTNDAQIIGVESRTSSPVRIPRDRESFEHTEINRCFPCGEGAGYAGGIVSAAMDGERCAEKLMEKYG</sequence>
<feature type="domain" description="FAD-dependent protein C-terminal" evidence="1">
    <location>
        <begin position="270"/>
        <end position="473"/>
    </location>
</feature>
<dbReference type="InterPro" id="IPR036188">
    <property type="entry name" value="FAD/NAD-bd_sf"/>
</dbReference>
<dbReference type="PIRSF" id="PIRSF038984">
    <property type="entry name" value="FAD_binding_protein"/>
    <property type="match status" value="1"/>
</dbReference>